<keyword evidence="11" id="KW-0472">Membrane</keyword>
<dbReference type="GO" id="GO:0045717">
    <property type="term" value="P:negative regulation of fatty acid biosynthetic process"/>
    <property type="evidence" value="ECO:0007669"/>
    <property type="project" value="UniProtKB-ARBA"/>
</dbReference>
<evidence type="ECO:0000256" key="2">
    <source>
        <dbReference type="ARBA" id="ARBA00022527"/>
    </source>
</evidence>
<sequence>MSQDGAHGRYAGQALAGGRYQLRDLLGEGGMASVHLAYDAVLDRQVAIKTLHSELGREQAFRERFRREAQAVAKLTHTNIVSVFDTGEDDLAGLATPYIVMEYIEGRPLGSVLDEDVRQYGAMPADKALKVTADVLAALDISHEMGLVHRDIKPGNVMMTKRGVVKVMDFGIARAMQSGVTSMTQTGMVVGTPQYLSPEQALGRGVDARSDLYSVGIMLFQLVTGRLPFDADSPLAIAYAHVQEEPVAASSINRSLPPVMDALIARALKKNPNERFPTAEAMRDECLRVAASLQTAAPSIVPGAAPTQSGSGVGSAVFPPVGQATPAPPGPVQTPYQPGPYGPRTPAPAAYGYPQQGGYQTPPPAGYAPQAAQTPPPYTISPQTATQASGPGAGRNNKPVIIGSVAVSLVAVIGLVVALAMNNGSNDNKAQGGGSSASTSSSHRAGYRGPDTTRRIDKAKCTQPQESYDDASKVSLPDFRYKDITSVKACFQAAGWQYKIKKEDDNTWGDGTVLDQFPSATTDVDKKDPGTVELTVSSGNPPQ</sequence>
<feature type="binding site" evidence="9">
    <location>
        <position position="49"/>
    </location>
    <ligand>
        <name>ATP</name>
        <dbReference type="ChEBI" id="CHEBI:30616"/>
    </ligand>
</feature>
<dbReference type="AlphaFoldDB" id="A0A6I6N5V1"/>
<gene>
    <name evidence="14" type="ORF">GQF42_23230</name>
</gene>
<proteinExistence type="predicted"/>
<dbReference type="SMART" id="SM00740">
    <property type="entry name" value="PASTA"/>
    <property type="match status" value="1"/>
</dbReference>
<evidence type="ECO:0000256" key="7">
    <source>
        <dbReference type="ARBA" id="ARBA00047899"/>
    </source>
</evidence>
<evidence type="ECO:0000256" key="5">
    <source>
        <dbReference type="ARBA" id="ARBA00022777"/>
    </source>
</evidence>
<keyword evidence="2" id="KW-0723">Serine/threonine-protein kinase</keyword>
<dbReference type="PROSITE" id="PS50011">
    <property type="entry name" value="PROTEIN_KINASE_DOM"/>
    <property type="match status" value="1"/>
</dbReference>
<dbReference type="EC" id="2.7.11.1" evidence="1"/>
<keyword evidence="3" id="KW-0808">Transferase</keyword>
<feature type="region of interest" description="Disordered" evidence="10">
    <location>
        <begin position="301"/>
        <end position="393"/>
    </location>
</feature>
<evidence type="ECO:0000313" key="15">
    <source>
        <dbReference type="Proteomes" id="UP000436138"/>
    </source>
</evidence>
<evidence type="ECO:0000256" key="6">
    <source>
        <dbReference type="ARBA" id="ARBA00022840"/>
    </source>
</evidence>
<dbReference type="Gene3D" id="1.10.510.10">
    <property type="entry name" value="Transferase(Phosphotransferase) domain 1"/>
    <property type="match status" value="1"/>
</dbReference>
<feature type="compositionally biased region" description="Pro residues" evidence="10">
    <location>
        <begin position="326"/>
        <end position="346"/>
    </location>
</feature>
<comment type="catalytic activity">
    <reaction evidence="8">
        <text>L-seryl-[protein] + ATP = O-phospho-L-seryl-[protein] + ADP + H(+)</text>
        <dbReference type="Rhea" id="RHEA:17989"/>
        <dbReference type="Rhea" id="RHEA-COMP:9863"/>
        <dbReference type="Rhea" id="RHEA-COMP:11604"/>
        <dbReference type="ChEBI" id="CHEBI:15378"/>
        <dbReference type="ChEBI" id="CHEBI:29999"/>
        <dbReference type="ChEBI" id="CHEBI:30616"/>
        <dbReference type="ChEBI" id="CHEBI:83421"/>
        <dbReference type="ChEBI" id="CHEBI:456216"/>
        <dbReference type="EC" id="2.7.11.1"/>
    </reaction>
</comment>
<evidence type="ECO:0000256" key="11">
    <source>
        <dbReference type="SAM" id="Phobius"/>
    </source>
</evidence>
<feature type="domain" description="Protein kinase" evidence="12">
    <location>
        <begin position="20"/>
        <end position="287"/>
    </location>
</feature>
<organism evidence="14 15">
    <name type="scientific">Streptomyces broussonetiae</name>
    <dbReference type="NCBI Taxonomy" id="2686304"/>
    <lineage>
        <taxon>Bacteria</taxon>
        <taxon>Bacillati</taxon>
        <taxon>Actinomycetota</taxon>
        <taxon>Actinomycetes</taxon>
        <taxon>Kitasatosporales</taxon>
        <taxon>Streptomycetaceae</taxon>
        <taxon>Streptomyces</taxon>
    </lineage>
</organism>
<dbReference type="CDD" id="cd06577">
    <property type="entry name" value="PASTA_pknB"/>
    <property type="match status" value="1"/>
</dbReference>
<keyword evidence="6 9" id="KW-0067">ATP-binding</keyword>
<evidence type="ECO:0000259" key="13">
    <source>
        <dbReference type="PROSITE" id="PS51178"/>
    </source>
</evidence>
<dbReference type="SUPFAM" id="SSF56112">
    <property type="entry name" value="Protein kinase-like (PK-like)"/>
    <property type="match status" value="1"/>
</dbReference>
<dbReference type="Proteomes" id="UP000436138">
    <property type="component" value="Chromosome"/>
</dbReference>
<dbReference type="PANTHER" id="PTHR43289">
    <property type="entry name" value="MITOGEN-ACTIVATED PROTEIN KINASE KINASE KINASE 20-RELATED"/>
    <property type="match status" value="1"/>
</dbReference>
<feature type="region of interest" description="Disordered" evidence="10">
    <location>
        <begin position="519"/>
        <end position="543"/>
    </location>
</feature>
<feature type="compositionally biased region" description="Basic and acidic residues" evidence="10">
    <location>
        <begin position="451"/>
        <end position="460"/>
    </location>
</feature>
<dbReference type="PANTHER" id="PTHR43289:SF34">
    <property type="entry name" value="SERINE_THREONINE-PROTEIN KINASE YBDM-RELATED"/>
    <property type="match status" value="1"/>
</dbReference>
<dbReference type="PROSITE" id="PS00107">
    <property type="entry name" value="PROTEIN_KINASE_ATP"/>
    <property type="match status" value="1"/>
</dbReference>
<dbReference type="FunFam" id="1.10.510.10:FF:000021">
    <property type="entry name" value="Serine/threonine protein kinase"/>
    <property type="match status" value="1"/>
</dbReference>
<dbReference type="RefSeq" id="WP_158922863.1">
    <property type="nucleotide sequence ID" value="NZ_CP047020.1"/>
</dbReference>
<evidence type="ECO:0000256" key="10">
    <source>
        <dbReference type="SAM" id="MobiDB-lite"/>
    </source>
</evidence>
<reference evidence="14 15" key="1">
    <citation type="submission" date="2019-12" db="EMBL/GenBank/DDBJ databases">
        <title>Streptomyces sp. strain T44 isolated from rhizosphere soil of Broussonetia papyrifera.</title>
        <authorList>
            <person name="Mo P."/>
        </authorList>
    </citation>
    <scope>NUCLEOTIDE SEQUENCE [LARGE SCALE GENOMIC DNA]</scope>
    <source>
        <strain evidence="14 15">T44</strain>
    </source>
</reference>
<dbReference type="InterPro" id="IPR017441">
    <property type="entry name" value="Protein_kinase_ATP_BS"/>
</dbReference>
<evidence type="ECO:0000259" key="12">
    <source>
        <dbReference type="PROSITE" id="PS50011"/>
    </source>
</evidence>
<protein>
    <recommendedName>
        <fullName evidence="1">non-specific serine/threonine protein kinase</fullName>
        <ecNumber evidence="1">2.7.11.1</ecNumber>
    </recommendedName>
</protein>
<dbReference type="KEGG" id="sbro:GQF42_23230"/>
<feature type="domain" description="PASTA" evidence="13">
    <location>
        <begin position="470"/>
        <end position="538"/>
    </location>
</feature>
<dbReference type="EMBL" id="CP047020">
    <property type="protein sequence ID" value="QHA05811.1"/>
    <property type="molecule type" value="Genomic_DNA"/>
</dbReference>
<keyword evidence="4 9" id="KW-0547">Nucleotide-binding</keyword>
<dbReference type="PROSITE" id="PS00108">
    <property type="entry name" value="PROTEIN_KINASE_ST"/>
    <property type="match status" value="1"/>
</dbReference>
<evidence type="ECO:0000256" key="1">
    <source>
        <dbReference type="ARBA" id="ARBA00012513"/>
    </source>
</evidence>
<dbReference type="GO" id="GO:0004674">
    <property type="term" value="F:protein serine/threonine kinase activity"/>
    <property type="evidence" value="ECO:0007669"/>
    <property type="project" value="UniProtKB-KW"/>
</dbReference>
<feature type="compositionally biased region" description="Polar residues" evidence="10">
    <location>
        <begin position="534"/>
        <end position="543"/>
    </location>
</feature>
<evidence type="ECO:0000256" key="3">
    <source>
        <dbReference type="ARBA" id="ARBA00022679"/>
    </source>
</evidence>
<dbReference type="InterPro" id="IPR008271">
    <property type="entry name" value="Ser/Thr_kinase_AS"/>
</dbReference>
<dbReference type="Pfam" id="PF00069">
    <property type="entry name" value="Pkinase"/>
    <property type="match status" value="1"/>
</dbReference>
<keyword evidence="5 14" id="KW-0418">Kinase</keyword>
<accession>A0A6I6N5V1</accession>
<dbReference type="PROSITE" id="PS51178">
    <property type="entry name" value="PASTA"/>
    <property type="match status" value="1"/>
</dbReference>
<evidence type="ECO:0000313" key="14">
    <source>
        <dbReference type="EMBL" id="QHA05811.1"/>
    </source>
</evidence>
<dbReference type="Pfam" id="PF03793">
    <property type="entry name" value="PASTA"/>
    <property type="match status" value="1"/>
</dbReference>
<evidence type="ECO:0000256" key="8">
    <source>
        <dbReference type="ARBA" id="ARBA00048679"/>
    </source>
</evidence>
<dbReference type="InterPro" id="IPR000719">
    <property type="entry name" value="Prot_kinase_dom"/>
</dbReference>
<dbReference type="Gene3D" id="3.30.200.20">
    <property type="entry name" value="Phosphorylase Kinase, domain 1"/>
    <property type="match status" value="1"/>
</dbReference>
<evidence type="ECO:0000256" key="9">
    <source>
        <dbReference type="PROSITE-ProRule" id="PRU10141"/>
    </source>
</evidence>
<dbReference type="InterPro" id="IPR011009">
    <property type="entry name" value="Kinase-like_dom_sf"/>
</dbReference>
<feature type="compositionally biased region" description="Polar residues" evidence="10">
    <location>
        <begin position="380"/>
        <end position="389"/>
    </location>
</feature>
<feature type="transmembrane region" description="Helical" evidence="11">
    <location>
        <begin position="400"/>
        <end position="421"/>
    </location>
</feature>
<dbReference type="InterPro" id="IPR005543">
    <property type="entry name" value="PASTA_dom"/>
</dbReference>
<dbReference type="SMART" id="SM00220">
    <property type="entry name" value="S_TKc"/>
    <property type="match status" value="1"/>
</dbReference>
<dbReference type="Gene3D" id="3.30.10.20">
    <property type="match status" value="1"/>
</dbReference>
<dbReference type="GO" id="GO:0005524">
    <property type="term" value="F:ATP binding"/>
    <property type="evidence" value="ECO:0007669"/>
    <property type="project" value="UniProtKB-UniRule"/>
</dbReference>
<keyword evidence="15" id="KW-1185">Reference proteome</keyword>
<feature type="region of interest" description="Disordered" evidence="10">
    <location>
        <begin position="425"/>
        <end position="471"/>
    </location>
</feature>
<keyword evidence="11" id="KW-1133">Transmembrane helix</keyword>
<keyword evidence="11" id="KW-0812">Transmembrane</keyword>
<evidence type="ECO:0000256" key="4">
    <source>
        <dbReference type="ARBA" id="ARBA00022741"/>
    </source>
</evidence>
<dbReference type="FunFam" id="3.30.200.20:FF:000035">
    <property type="entry name" value="Serine/threonine protein kinase Stk1"/>
    <property type="match status" value="1"/>
</dbReference>
<comment type="catalytic activity">
    <reaction evidence="7">
        <text>L-threonyl-[protein] + ATP = O-phospho-L-threonyl-[protein] + ADP + H(+)</text>
        <dbReference type="Rhea" id="RHEA:46608"/>
        <dbReference type="Rhea" id="RHEA-COMP:11060"/>
        <dbReference type="Rhea" id="RHEA-COMP:11605"/>
        <dbReference type="ChEBI" id="CHEBI:15378"/>
        <dbReference type="ChEBI" id="CHEBI:30013"/>
        <dbReference type="ChEBI" id="CHEBI:30616"/>
        <dbReference type="ChEBI" id="CHEBI:61977"/>
        <dbReference type="ChEBI" id="CHEBI:456216"/>
        <dbReference type="EC" id="2.7.11.1"/>
    </reaction>
</comment>
<feature type="compositionally biased region" description="Low complexity" evidence="10">
    <location>
        <begin position="347"/>
        <end position="360"/>
    </location>
</feature>
<dbReference type="CDD" id="cd14014">
    <property type="entry name" value="STKc_PknB_like"/>
    <property type="match status" value="1"/>
</dbReference>
<name>A0A6I6N5V1_9ACTN</name>